<name>A0A0V9UF04_9NOCA</name>
<proteinExistence type="predicted"/>
<organism evidence="1 2">
    <name type="scientific">Rhodococcus pyridinivorans KG-16</name>
    <dbReference type="NCBI Taxonomy" id="1441730"/>
    <lineage>
        <taxon>Bacteria</taxon>
        <taxon>Bacillati</taxon>
        <taxon>Actinomycetota</taxon>
        <taxon>Actinomycetes</taxon>
        <taxon>Mycobacteriales</taxon>
        <taxon>Nocardiaceae</taxon>
        <taxon>Rhodococcus</taxon>
    </lineage>
</organism>
<protein>
    <submittedName>
        <fullName evidence="1">Uncharacterized protein</fullName>
    </submittedName>
</protein>
<evidence type="ECO:0000313" key="1">
    <source>
        <dbReference type="EMBL" id="KSZ56596.1"/>
    </source>
</evidence>
<accession>A0A0V9UF04</accession>
<dbReference type="PATRIC" id="fig|1441730.3.peg.4732"/>
<reference evidence="1 2" key="2">
    <citation type="journal article" date="2016" name="Genome Announc.">
        <title>Draft Genome Sequence of a Versatile Hydrocarbon-Degrading Bacterium, Rhodococcus pyridinivorans Strain KG-16, Collected from Oil Fields in India.</title>
        <authorList>
            <person name="Aggarwal R.K."/>
            <person name="Dawar C."/>
            <person name="Phanindranath R."/>
            <person name="Mutnuri L."/>
            <person name="Dayal A.M."/>
        </authorList>
    </citation>
    <scope>NUCLEOTIDE SEQUENCE [LARGE SCALE GENOMIC DNA]</scope>
    <source>
        <strain evidence="1 2">KG-16</strain>
    </source>
</reference>
<comment type="caution">
    <text evidence="1">The sequence shown here is derived from an EMBL/GenBank/DDBJ whole genome shotgun (WGS) entry which is preliminary data.</text>
</comment>
<evidence type="ECO:0000313" key="2">
    <source>
        <dbReference type="Proteomes" id="UP000053060"/>
    </source>
</evidence>
<sequence>MTAIVGTHRVEAVRLRNATGHTETRPAQLVVHAPEQLTPIASGLALSPSGHLVHDNGVVTGSCHEFVLGGGSPARSDIGGQVVSPEMVAARVLKTLTSSSRAPWSHLDPADWLRVRYPEMHAVREFEYSELWVDQLSQSAPQDLKANEAAPVCR</sequence>
<dbReference type="EMBL" id="AZXY01000014">
    <property type="protein sequence ID" value="KSZ56596.1"/>
    <property type="molecule type" value="Genomic_DNA"/>
</dbReference>
<dbReference type="AlphaFoldDB" id="A0A0V9UF04"/>
<reference evidence="2" key="1">
    <citation type="submission" date="2015-01" db="EMBL/GenBank/DDBJ databases">
        <title>Draft genome sequence of Rhodococcus pyridinivorans strain KG-16, a hydrocarbon-degrading bacterium.</title>
        <authorList>
            <person name="Aggarwal R.K."/>
            <person name="Dawar C."/>
        </authorList>
    </citation>
    <scope>NUCLEOTIDE SEQUENCE [LARGE SCALE GENOMIC DNA]</scope>
    <source>
        <strain evidence="2">KG-16</strain>
    </source>
</reference>
<dbReference type="Proteomes" id="UP000053060">
    <property type="component" value="Unassembled WGS sequence"/>
</dbReference>
<gene>
    <name evidence="1" type="ORF">Z045_22630</name>
</gene>